<keyword evidence="2" id="KW-0812">Transmembrane</keyword>
<organism evidence="3 4">
    <name type="scientific">Sediminitomix flava</name>
    <dbReference type="NCBI Taxonomy" id="379075"/>
    <lineage>
        <taxon>Bacteria</taxon>
        <taxon>Pseudomonadati</taxon>
        <taxon>Bacteroidota</taxon>
        <taxon>Cytophagia</taxon>
        <taxon>Cytophagales</taxon>
        <taxon>Flammeovirgaceae</taxon>
        <taxon>Sediminitomix</taxon>
    </lineage>
</organism>
<accession>A0A315ZAN6</accession>
<gene>
    <name evidence="3" type="ORF">BC781_10334</name>
</gene>
<reference evidence="3 4" key="1">
    <citation type="submission" date="2018-03" db="EMBL/GenBank/DDBJ databases">
        <title>Genomic Encyclopedia of Archaeal and Bacterial Type Strains, Phase II (KMG-II): from individual species to whole genera.</title>
        <authorList>
            <person name="Goeker M."/>
        </authorList>
    </citation>
    <scope>NUCLEOTIDE SEQUENCE [LARGE SCALE GENOMIC DNA]</scope>
    <source>
        <strain evidence="3 4">DSM 28229</strain>
    </source>
</reference>
<evidence type="ECO:0000313" key="4">
    <source>
        <dbReference type="Proteomes" id="UP000245535"/>
    </source>
</evidence>
<proteinExistence type="predicted"/>
<evidence type="ECO:0000313" key="3">
    <source>
        <dbReference type="EMBL" id="PWJ41784.1"/>
    </source>
</evidence>
<dbReference type="AlphaFoldDB" id="A0A315ZAN6"/>
<name>A0A315ZAN6_SEDFL</name>
<keyword evidence="2" id="KW-0472">Membrane</keyword>
<keyword evidence="4" id="KW-1185">Reference proteome</keyword>
<feature type="transmembrane region" description="Helical" evidence="2">
    <location>
        <begin position="35"/>
        <end position="54"/>
    </location>
</feature>
<evidence type="ECO:0000256" key="2">
    <source>
        <dbReference type="SAM" id="Phobius"/>
    </source>
</evidence>
<dbReference type="Proteomes" id="UP000245535">
    <property type="component" value="Unassembled WGS sequence"/>
</dbReference>
<comment type="caution">
    <text evidence="3">The sequence shown here is derived from an EMBL/GenBank/DDBJ whole genome shotgun (WGS) entry which is preliminary data.</text>
</comment>
<keyword evidence="2" id="KW-1133">Transmembrane helix</keyword>
<feature type="coiled-coil region" evidence="1">
    <location>
        <begin position="117"/>
        <end position="158"/>
    </location>
</feature>
<dbReference type="RefSeq" id="WP_109618108.1">
    <property type="nucleotide sequence ID" value="NZ_QGDO01000003.1"/>
</dbReference>
<dbReference type="InterPro" id="IPR011053">
    <property type="entry name" value="Single_hybrid_motif"/>
</dbReference>
<dbReference type="EMBL" id="QGDO01000003">
    <property type="protein sequence ID" value="PWJ41784.1"/>
    <property type="molecule type" value="Genomic_DNA"/>
</dbReference>
<dbReference type="PANTHER" id="PTHR30386">
    <property type="entry name" value="MEMBRANE FUSION SUBUNIT OF EMRAB-TOLC MULTIDRUG EFFLUX PUMP"/>
    <property type="match status" value="1"/>
</dbReference>
<sequence length="457" mass="51549">MLKISSPKHKTDYSIYEERLNTVEALHSPDKARALARWLLGIFICFFALLFFPWQQNIRAKGELTALNPSDRPQKIPSPIDGQIKEWLVAEGQLVDSGEVLIRISEIKEKYVDPDLLVRLQEQIDAKEEVIKAKRLKVKAYEKQLKALRNGLEFKTSQNNNKIAQYQLKVSSDSIEWRAAQVDLKNYERQYLANQALYDSGLIPLVKLESARSKFQGGKAKELSKLNKYEMTKAELQNTLISTNSIQADAFSKLAKTESELNATLGEIAESVGELASYRNKYSNIEIRTGMRTIRAPQEGYVVKALSSGIGENVKTGQGLLTLMPKNPQLAVAIDVKAMDVPLLSKGRHARLQFDGWPAIQFSGWPSVAVGTFGGKVEVIDYVSNKKGKYRVLITPDFQMPKDDPWPEQLRMGSGVYGWVLLDQVPIWYELWRQINGFPPSLKDKDGGEEVKAKMKS</sequence>
<dbReference type="SUPFAM" id="SSF51230">
    <property type="entry name" value="Single hybrid motif"/>
    <property type="match status" value="1"/>
</dbReference>
<evidence type="ECO:0000256" key="1">
    <source>
        <dbReference type="SAM" id="Coils"/>
    </source>
</evidence>
<dbReference type="PANTHER" id="PTHR30386:SF18">
    <property type="entry name" value="INNER MEMBRANE PROTEIN YIAV-RELATED"/>
    <property type="match status" value="1"/>
</dbReference>
<dbReference type="OrthoDB" id="9760528at2"/>
<protein>
    <submittedName>
        <fullName evidence="3">Multidrug resistance efflux pump</fullName>
    </submittedName>
</protein>
<keyword evidence="1" id="KW-0175">Coiled coil</keyword>
<dbReference type="Gene3D" id="2.40.50.100">
    <property type="match status" value="1"/>
</dbReference>
<dbReference type="InterPro" id="IPR050739">
    <property type="entry name" value="MFP"/>
</dbReference>